<accession>A0ABV7YUF4</accession>
<dbReference type="Gene3D" id="3.40.640.10">
    <property type="entry name" value="Type I PLP-dependent aspartate aminotransferase-like (Major domain)"/>
    <property type="match status" value="1"/>
</dbReference>
<dbReference type="PIRSF" id="PIRSF001434">
    <property type="entry name" value="CGS"/>
    <property type="match status" value="1"/>
</dbReference>
<dbReference type="InterPro" id="IPR015421">
    <property type="entry name" value="PyrdxlP-dep_Trfase_major"/>
</dbReference>
<dbReference type="PANTHER" id="PTHR11808:SF35">
    <property type="entry name" value="CYSTATHIONINE GAMMA-SYNTHASE (AFU_ORTHOLOGUE AFUA_7G01590)"/>
    <property type="match status" value="1"/>
</dbReference>
<dbReference type="SUPFAM" id="SSF53383">
    <property type="entry name" value="PLP-dependent transferases"/>
    <property type="match status" value="1"/>
</dbReference>
<gene>
    <name evidence="4" type="ORF">ACFOOI_09165</name>
</gene>
<comment type="cofactor">
    <cofactor evidence="1 3">
        <name>pyridoxal 5'-phosphate</name>
        <dbReference type="ChEBI" id="CHEBI:597326"/>
    </cofactor>
</comment>
<evidence type="ECO:0000256" key="1">
    <source>
        <dbReference type="ARBA" id="ARBA00001933"/>
    </source>
</evidence>
<dbReference type="CDD" id="cd00614">
    <property type="entry name" value="CGS_like"/>
    <property type="match status" value="1"/>
</dbReference>
<sequence>MPKVNTAIIQNLTNTSDENGYGAVVEPIVMSTTFERNREGVFPEGRDIYTRASNPNRRTLEGKLALLEGGIEAVTFASGQAATMSVFHSLGANSHVILPDDIYYGTKVLIETLYASWGMSYTAVDMTSLAAIEAAVKENTKLIWIESPSNPSLKVTDIGAVATLAKSKGILTACDNTWATPYFCKPFDFGVDLIMHSTTKYFGGHSDILGGAIIASENTPNELLAAIRNFQVLGGAVPSAQDCWLLSRSLSTFHVRMPVHGQNAIALAEYLNSHSAIEKVFYPGLTNNEGYEVSKKQMKNGFGGMLSVIIKGDEANCLKVASKLKVFKHATSLGGVESLVDHRRSAEGEHSVSPPNLLRISVGIESIDDLIADFDQALV</sequence>
<name>A0ABV7YUF4_9BACT</name>
<reference evidence="5" key="1">
    <citation type="journal article" date="2019" name="Int. J. Syst. Evol. Microbiol.">
        <title>The Global Catalogue of Microorganisms (GCM) 10K type strain sequencing project: providing services to taxonomists for standard genome sequencing and annotation.</title>
        <authorList>
            <consortium name="The Broad Institute Genomics Platform"/>
            <consortium name="The Broad Institute Genome Sequencing Center for Infectious Disease"/>
            <person name="Wu L."/>
            <person name="Ma J."/>
        </authorList>
    </citation>
    <scope>NUCLEOTIDE SEQUENCE [LARGE SCALE GENOMIC DNA]</scope>
    <source>
        <strain evidence="5">CECT 7956</strain>
    </source>
</reference>
<dbReference type="InterPro" id="IPR000277">
    <property type="entry name" value="Cys/Met-Metab_PyrdxlP-dep_enz"/>
</dbReference>
<dbReference type="EMBL" id="JBHRYQ010000001">
    <property type="protein sequence ID" value="MFC3810824.1"/>
    <property type="molecule type" value="Genomic_DNA"/>
</dbReference>
<organism evidence="4 5">
    <name type="scientific">Lacihabitans lacunae</name>
    <dbReference type="NCBI Taxonomy" id="1028214"/>
    <lineage>
        <taxon>Bacteria</taxon>
        <taxon>Pseudomonadati</taxon>
        <taxon>Bacteroidota</taxon>
        <taxon>Cytophagia</taxon>
        <taxon>Cytophagales</taxon>
        <taxon>Leadbetterellaceae</taxon>
        <taxon>Lacihabitans</taxon>
    </lineage>
</organism>
<comment type="caution">
    <text evidence="4">The sequence shown here is derived from an EMBL/GenBank/DDBJ whole genome shotgun (WGS) entry which is preliminary data.</text>
</comment>
<comment type="similarity">
    <text evidence="3">Belongs to the trans-sulfuration enzymes family.</text>
</comment>
<dbReference type="PROSITE" id="PS00868">
    <property type="entry name" value="CYS_MET_METAB_PP"/>
    <property type="match status" value="1"/>
</dbReference>
<protein>
    <submittedName>
        <fullName evidence="4">Trans-sulfuration enzyme family protein</fullName>
    </submittedName>
</protein>
<proteinExistence type="inferred from homology"/>
<evidence type="ECO:0000313" key="4">
    <source>
        <dbReference type="EMBL" id="MFC3810824.1"/>
    </source>
</evidence>
<dbReference type="PANTHER" id="PTHR11808">
    <property type="entry name" value="TRANS-SULFURATION ENZYME FAMILY MEMBER"/>
    <property type="match status" value="1"/>
</dbReference>
<evidence type="ECO:0000256" key="2">
    <source>
        <dbReference type="ARBA" id="ARBA00022898"/>
    </source>
</evidence>
<dbReference type="Pfam" id="PF01053">
    <property type="entry name" value="Cys_Met_Meta_PP"/>
    <property type="match status" value="1"/>
</dbReference>
<dbReference type="InterPro" id="IPR015422">
    <property type="entry name" value="PyrdxlP-dep_Trfase_small"/>
</dbReference>
<dbReference type="Gene3D" id="3.90.1150.10">
    <property type="entry name" value="Aspartate Aminotransferase, domain 1"/>
    <property type="match status" value="1"/>
</dbReference>
<dbReference type="Proteomes" id="UP001595616">
    <property type="component" value="Unassembled WGS sequence"/>
</dbReference>
<dbReference type="InterPro" id="IPR054542">
    <property type="entry name" value="Cys_met_metab_PP"/>
</dbReference>
<dbReference type="RefSeq" id="WP_379837269.1">
    <property type="nucleotide sequence ID" value="NZ_JBHRYQ010000001.1"/>
</dbReference>
<keyword evidence="5" id="KW-1185">Reference proteome</keyword>
<evidence type="ECO:0000256" key="3">
    <source>
        <dbReference type="RuleBase" id="RU362118"/>
    </source>
</evidence>
<evidence type="ECO:0000313" key="5">
    <source>
        <dbReference type="Proteomes" id="UP001595616"/>
    </source>
</evidence>
<dbReference type="InterPro" id="IPR015424">
    <property type="entry name" value="PyrdxlP-dep_Trfase"/>
</dbReference>
<keyword evidence="2 3" id="KW-0663">Pyridoxal phosphate</keyword>